<dbReference type="PANTHER" id="PTHR43249:SF1">
    <property type="entry name" value="D-GLUCOSIDE 3-DEHYDROGENASE"/>
    <property type="match status" value="1"/>
</dbReference>
<dbReference type="Pfam" id="PF01408">
    <property type="entry name" value="GFO_IDH_MocA"/>
    <property type="match status" value="1"/>
</dbReference>
<sequence length="395" mass="42589">MILVGVGGFGAVHLANIRRLRHVGRLTLTALVDPVFSGETPPDAPLFPSLRTAIETVGAPSVVVAAVPIPVHASVAAETLTAGCDLLLEKPPFARMDDFEALLELERQTGRVVQVGFQSLGSLAIDALTGADDPYSSFGAPIAVSATGTWKRDRAYWARSPWAGRRSLDGVSVVDGVATNPFAHAIATALRLAGMQDAADVESVELEMYRANAIEGDDTTSLRITSRRGPSVSAALTLCAAQNSEPVVDVEYEHDRIAFRYSMDEVTIDGDTGSERHFGRIDLLENILDHRAGDAPLRVPLASTGAFMRVVEAIRTADDPVRIEPQWIEWRGTGQEAHPVLKDVERWSGVAARTGALFSEVGAPWAFSGRRPVGAVFEGEVDSRRRRRPGRLRGR</sequence>
<organism evidence="2 3">
    <name type="scientific">Frondihabitans sucicola</name>
    <dbReference type="NCBI Taxonomy" id="1268041"/>
    <lineage>
        <taxon>Bacteria</taxon>
        <taxon>Bacillati</taxon>
        <taxon>Actinomycetota</taxon>
        <taxon>Actinomycetes</taxon>
        <taxon>Micrococcales</taxon>
        <taxon>Microbacteriaceae</taxon>
        <taxon>Frondihabitans</taxon>
    </lineage>
</organism>
<proteinExistence type="predicted"/>
<dbReference type="SUPFAM" id="SSF51735">
    <property type="entry name" value="NAD(P)-binding Rossmann-fold domains"/>
    <property type="match status" value="1"/>
</dbReference>
<dbReference type="Proteomes" id="UP001321486">
    <property type="component" value="Chromosome"/>
</dbReference>
<dbReference type="EMBL" id="AP027732">
    <property type="protein sequence ID" value="BDZ47910.1"/>
    <property type="molecule type" value="Genomic_DNA"/>
</dbReference>
<protein>
    <submittedName>
        <fullName evidence="2">Oxidoreductase</fullName>
    </submittedName>
</protein>
<evidence type="ECO:0000313" key="3">
    <source>
        <dbReference type="Proteomes" id="UP001321486"/>
    </source>
</evidence>
<dbReference type="InterPro" id="IPR052515">
    <property type="entry name" value="Gfo/Idh/MocA_Oxidoreductase"/>
</dbReference>
<feature type="domain" description="Gfo/Idh/MocA-like oxidoreductase N-terminal" evidence="1">
    <location>
        <begin position="3"/>
        <end position="117"/>
    </location>
</feature>
<accession>A0ABM8GIB6</accession>
<evidence type="ECO:0000313" key="2">
    <source>
        <dbReference type="EMBL" id="BDZ47910.1"/>
    </source>
</evidence>
<name>A0ABM8GIB6_9MICO</name>
<dbReference type="PANTHER" id="PTHR43249">
    <property type="entry name" value="UDP-N-ACETYL-2-AMINO-2-DEOXY-D-GLUCURONATE OXIDASE"/>
    <property type="match status" value="1"/>
</dbReference>
<evidence type="ECO:0000259" key="1">
    <source>
        <dbReference type="Pfam" id="PF01408"/>
    </source>
</evidence>
<dbReference type="InterPro" id="IPR000683">
    <property type="entry name" value="Gfo/Idh/MocA-like_OxRdtase_N"/>
</dbReference>
<dbReference type="Gene3D" id="3.30.360.10">
    <property type="entry name" value="Dihydrodipicolinate Reductase, domain 2"/>
    <property type="match status" value="1"/>
</dbReference>
<reference evidence="3" key="1">
    <citation type="journal article" date="2019" name="Int. J. Syst. Evol. Microbiol.">
        <title>The Global Catalogue of Microorganisms (GCM) 10K type strain sequencing project: providing services to taxonomists for standard genome sequencing and annotation.</title>
        <authorList>
            <consortium name="The Broad Institute Genomics Platform"/>
            <consortium name="The Broad Institute Genome Sequencing Center for Infectious Disease"/>
            <person name="Wu L."/>
            <person name="Ma J."/>
        </authorList>
    </citation>
    <scope>NUCLEOTIDE SEQUENCE [LARGE SCALE GENOMIC DNA]</scope>
    <source>
        <strain evidence="3">NBRC 108728</strain>
    </source>
</reference>
<dbReference type="InterPro" id="IPR036291">
    <property type="entry name" value="NAD(P)-bd_dom_sf"/>
</dbReference>
<keyword evidence="3" id="KW-1185">Reference proteome</keyword>
<dbReference type="Gene3D" id="3.40.50.720">
    <property type="entry name" value="NAD(P)-binding Rossmann-like Domain"/>
    <property type="match status" value="1"/>
</dbReference>
<gene>
    <name evidence="2" type="ORF">GCM10025867_01510</name>
</gene>